<dbReference type="InterPro" id="IPR036691">
    <property type="entry name" value="Endo/exonu/phosph_ase_sf"/>
</dbReference>
<name>A0ABD2NRN0_9CUCU</name>
<evidence type="ECO:0000313" key="3">
    <source>
        <dbReference type="Proteomes" id="UP001516400"/>
    </source>
</evidence>
<dbReference type="Pfam" id="PF14529">
    <property type="entry name" value="Exo_endo_phos_2"/>
    <property type="match status" value="1"/>
</dbReference>
<protein>
    <recommendedName>
        <fullName evidence="1">Endonuclease/exonuclease/phosphatase domain-containing protein</fullName>
    </recommendedName>
</protein>
<proteinExistence type="predicted"/>
<gene>
    <name evidence="2" type="ORF">HHI36_004593</name>
</gene>
<dbReference type="EMBL" id="JABFTP020000144">
    <property type="protein sequence ID" value="KAL3281383.1"/>
    <property type="molecule type" value="Genomic_DNA"/>
</dbReference>
<keyword evidence="3" id="KW-1185">Reference proteome</keyword>
<reference evidence="2 3" key="1">
    <citation type="journal article" date="2021" name="BMC Biol.">
        <title>Horizontally acquired antibacterial genes associated with adaptive radiation of ladybird beetles.</title>
        <authorList>
            <person name="Li H.S."/>
            <person name="Tang X.F."/>
            <person name="Huang Y.H."/>
            <person name="Xu Z.Y."/>
            <person name="Chen M.L."/>
            <person name="Du X.Y."/>
            <person name="Qiu B.Y."/>
            <person name="Chen P.T."/>
            <person name="Zhang W."/>
            <person name="Slipinski A."/>
            <person name="Escalona H.E."/>
            <person name="Waterhouse R.M."/>
            <person name="Zwick A."/>
            <person name="Pang H."/>
        </authorList>
    </citation>
    <scope>NUCLEOTIDE SEQUENCE [LARGE SCALE GENOMIC DNA]</scope>
    <source>
        <strain evidence="2">SYSU2018</strain>
    </source>
</reference>
<organism evidence="2 3">
    <name type="scientific">Cryptolaemus montrouzieri</name>
    <dbReference type="NCBI Taxonomy" id="559131"/>
    <lineage>
        <taxon>Eukaryota</taxon>
        <taxon>Metazoa</taxon>
        <taxon>Ecdysozoa</taxon>
        <taxon>Arthropoda</taxon>
        <taxon>Hexapoda</taxon>
        <taxon>Insecta</taxon>
        <taxon>Pterygota</taxon>
        <taxon>Neoptera</taxon>
        <taxon>Endopterygota</taxon>
        <taxon>Coleoptera</taxon>
        <taxon>Polyphaga</taxon>
        <taxon>Cucujiformia</taxon>
        <taxon>Coccinelloidea</taxon>
        <taxon>Coccinellidae</taxon>
        <taxon>Scymninae</taxon>
        <taxon>Scymnini</taxon>
        <taxon>Cryptolaemus</taxon>
    </lineage>
</organism>
<sequence length="207" mass="23702">MSALAPTDVNHRVEAAVAPRCHVFLNVINLKAAPIRLRILKGRGVVIYIKKDIEYKEINIEDSEDCNIAAIKIKKLKYKIIAIYRAPQINPEDFFENLDEILGRYKNAIIIGDINLNIPNVKNNITNYKEIIELNNYHIKNLTQKKNITRKNKQNGSILDHVIDLKELQCKINAKDTAISDHKMLHVALDINSETETKKDSYTTTKI</sequence>
<dbReference type="Gene3D" id="3.60.10.10">
    <property type="entry name" value="Endonuclease/exonuclease/phosphatase"/>
    <property type="match status" value="1"/>
</dbReference>
<dbReference type="InterPro" id="IPR005135">
    <property type="entry name" value="Endo/exonuclease/phosphatase"/>
</dbReference>
<evidence type="ECO:0000259" key="1">
    <source>
        <dbReference type="Pfam" id="PF14529"/>
    </source>
</evidence>
<dbReference type="SUPFAM" id="SSF56219">
    <property type="entry name" value="DNase I-like"/>
    <property type="match status" value="1"/>
</dbReference>
<accession>A0ABD2NRN0</accession>
<dbReference type="AlphaFoldDB" id="A0ABD2NRN0"/>
<evidence type="ECO:0000313" key="2">
    <source>
        <dbReference type="EMBL" id="KAL3281383.1"/>
    </source>
</evidence>
<comment type="caution">
    <text evidence="2">The sequence shown here is derived from an EMBL/GenBank/DDBJ whole genome shotgun (WGS) entry which is preliminary data.</text>
</comment>
<dbReference type="Proteomes" id="UP001516400">
    <property type="component" value="Unassembled WGS sequence"/>
</dbReference>
<feature type="domain" description="Endonuclease/exonuclease/phosphatase" evidence="1">
    <location>
        <begin position="79"/>
        <end position="184"/>
    </location>
</feature>